<feature type="transmembrane region" description="Helical" evidence="7">
    <location>
        <begin position="145"/>
        <end position="166"/>
    </location>
</feature>
<dbReference type="Proteomes" id="UP000033551">
    <property type="component" value="Unassembled WGS sequence"/>
</dbReference>
<keyword evidence="9" id="KW-1185">Reference proteome</keyword>
<feature type="transmembrane region" description="Helical" evidence="7">
    <location>
        <begin position="76"/>
        <end position="95"/>
    </location>
</feature>
<feature type="transmembrane region" description="Helical" evidence="7">
    <location>
        <begin position="309"/>
        <end position="329"/>
    </location>
</feature>
<evidence type="ECO:0000256" key="7">
    <source>
        <dbReference type="SAM" id="Phobius"/>
    </source>
</evidence>
<proteinExistence type="predicted"/>
<dbReference type="InterPro" id="IPR036259">
    <property type="entry name" value="MFS_trans_sf"/>
</dbReference>
<feature type="transmembrane region" description="Helical" evidence="7">
    <location>
        <begin position="350"/>
        <end position="368"/>
    </location>
</feature>
<dbReference type="GO" id="GO:0005886">
    <property type="term" value="C:plasma membrane"/>
    <property type="evidence" value="ECO:0007669"/>
    <property type="project" value="UniProtKB-SubCell"/>
</dbReference>
<reference evidence="8 9" key="1">
    <citation type="submission" date="2015-02" db="EMBL/GenBank/DDBJ databases">
        <authorList>
            <person name="Ju K.-S."/>
            <person name="Doroghazi J.R."/>
            <person name="Metcalf W."/>
        </authorList>
    </citation>
    <scope>NUCLEOTIDE SEQUENCE [LARGE SCALE GENOMIC DNA]</scope>
    <source>
        <strain evidence="8 9">NRRL ISP-5550</strain>
    </source>
</reference>
<feature type="transmembrane region" description="Helical" evidence="7">
    <location>
        <begin position="39"/>
        <end position="64"/>
    </location>
</feature>
<dbReference type="AlphaFoldDB" id="A0A0F4J6E5"/>
<protein>
    <recommendedName>
        <fullName evidence="10">MFS transporter</fullName>
    </recommendedName>
</protein>
<keyword evidence="4 7" id="KW-0812">Transmembrane</keyword>
<evidence type="ECO:0000256" key="4">
    <source>
        <dbReference type="ARBA" id="ARBA00022692"/>
    </source>
</evidence>
<evidence type="ECO:0000256" key="6">
    <source>
        <dbReference type="ARBA" id="ARBA00023136"/>
    </source>
</evidence>
<evidence type="ECO:0000256" key="5">
    <source>
        <dbReference type="ARBA" id="ARBA00022989"/>
    </source>
</evidence>
<feature type="transmembrane region" description="Helical" evidence="7">
    <location>
        <begin position="12"/>
        <end position="33"/>
    </location>
</feature>
<evidence type="ECO:0000313" key="8">
    <source>
        <dbReference type="EMBL" id="KJY28476.1"/>
    </source>
</evidence>
<evidence type="ECO:0008006" key="10">
    <source>
        <dbReference type="Google" id="ProtNLM"/>
    </source>
</evidence>
<feature type="transmembrane region" description="Helical" evidence="7">
    <location>
        <begin position="374"/>
        <end position="395"/>
    </location>
</feature>
<keyword evidence="6 7" id="KW-0472">Membrane</keyword>
<evidence type="ECO:0000256" key="1">
    <source>
        <dbReference type="ARBA" id="ARBA00004651"/>
    </source>
</evidence>
<dbReference type="OrthoDB" id="69054at2"/>
<keyword evidence="3" id="KW-1003">Cell membrane</keyword>
<feature type="transmembrane region" description="Helical" evidence="7">
    <location>
        <begin position="172"/>
        <end position="193"/>
    </location>
</feature>
<feature type="transmembrane region" description="Helical" evidence="7">
    <location>
        <begin position="101"/>
        <end position="124"/>
    </location>
</feature>
<sequence>MAERRDEYLLRAAFIVSTCGDWVFRFAMPMLVLQLTDSAFLAAFTYALEFVPYVLVGLFSGVVADRADRRRLMTGCDLASAVVVAGIGLLCLLDSPPVPAVYAAAFVLACMRPLYFPAFQGFLMERVPEERRAVMNAWVQGSESLLNMLGPIAGISVVAFLGPAAASGVNAVSFALSAVLILLTAASPAASAAAPLREALRGMGPDLLTGFRLLFAEPVLRSGTILLTLTNFAVHAVEANLVYVVTGATGQSGFVLGLVVAAQGAGAVAGAAFVPRLLGRHSEGRLLTVGMGALAAALLAPALTADVRLLAPAWAVAGAATSLIVVGWFTYRQKVVDAEYMGRVVAVNRAVSFAAILPAALLGGWVAAAFAPAALFAGAGLVQALAFAVTAAGLVGRAGRSPAAEPGVRQPVP</sequence>
<dbReference type="Gene3D" id="1.20.1250.20">
    <property type="entry name" value="MFS general substrate transporter like domains"/>
    <property type="match status" value="1"/>
</dbReference>
<feature type="transmembrane region" description="Helical" evidence="7">
    <location>
        <begin position="254"/>
        <end position="274"/>
    </location>
</feature>
<feature type="transmembrane region" description="Helical" evidence="7">
    <location>
        <begin position="213"/>
        <end position="234"/>
    </location>
</feature>
<gene>
    <name evidence="8" type="ORF">VR44_25265</name>
</gene>
<name>A0A0F4J6E5_9ACTN</name>
<accession>A0A0F4J6E5</accession>
<dbReference type="PANTHER" id="PTHR23513">
    <property type="entry name" value="INTEGRAL MEMBRANE EFFLUX PROTEIN-RELATED"/>
    <property type="match status" value="1"/>
</dbReference>
<dbReference type="PATRIC" id="fig|68223.7.peg.1150"/>
<dbReference type="STRING" id="68223.GCA_002028425_00526"/>
<comment type="caution">
    <text evidence="8">The sequence shown here is derived from an EMBL/GenBank/DDBJ whole genome shotgun (WGS) entry which is preliminary data.</text>
</comment>
<keyword evidence="2" id="KW-0813">Transport</keyword>
<evidence type="ECO:0000256" key="2">
    <source>
        <dbReference type="ARBA" id="ARBA00022448"/>
    </source>
</evidence>
<dbReference type="Pfam" id="PF05977">
    <property type="entry name" value="MFS_3"/>
    <property type="match status" value="1"/>
</dbReference>
<organism evidence="8 9">
    <name type="scientific">Streptomyces katrae</name>
    <dbReference type="NCBI Taxonomy" id="68223"/>
    <lineage>
        <taxon>Bacteria</taxon>
        <taxon>Bacillati</taxon>
        <taxon>Actinomycetota</taxon>
        <taxon>Actinomycetes</taxon>
        <taxon>Kitasatosporales</taxon>
        <taxon>Streptomycetaceae</taxon>
        <taxon>Streptomyces</taxon>
    </lineage>
</organism>
<evidence type="ECO:0000313" key="9">
    <source>
        <dbReference type="Proteomes" id="UP000033551"/>
    </source>
</evidence>
<feature type="transmembrane region" description="Helical" evidence="7">
    <location>
        <begin position="286"/>
        <end position="303"/>
    </location>
</feature>
<dbReference type="EMBL" id="JZWV01000727">
    <property type="protein sequence ID" value="KJY28476.1"/>
    <property type="molecule type" value="Genomic_DNA"/>
</dbReference>
<keyword evidence="5 7" id="KW-1133">Transmembrane helix</keyword>
<evidence type="ECO:0000256" key="3">
    <source>
        <dbReference type="ARBA" id="ARBA00022475"/>
    </source>
</evidence>
<dbReference type="CDD" id="cd06173">
    <property type="entry name" value="MFS_MefA_like"/>
    <property type="match status" value="1"/>
</dbReference>
<comment type="subcellular location">
    <subcellularLocation>
        <location evidence="1">Cell membrane</location>
        <topology evidence="1">Multi-pass membrane protein</topology>
    </subcellularLocation>
</comment>
<dbReference type="SUPFAM" id="SSF103473">
    <property type="entry name" value="MFS general substrate transporter"/>
    <property type="match status" value="1"/>
</dbReference>
<dbReference type="InterPro" id="IPR010290">
    <property type="entry name" value="TM_effector"/>
</dbReference>
<dbReference type="PANTHER" id="PTHR23513:SF6">
    <property type="entry name" value="MAJOR FACILITATOR SUPERFAMILY ASSOCIATED DOMAIN-CONTAINING PROTEIN"/>
    <property type="match status" value="1"/>
</dbReference>
<dbReference type="RefSeq" id="WP_045949890.1">
    <property type="nucleotide sequence ID" value="NZ_JZWV01000727.1"/>
</dbReference>